<dbReference type="InterPro" id="IPR052155">
    <property type="entry name" value="Biofilm_reg_signaling"/>
</dbReference>
<dbReference type="SUPFAM" id="SSF52172">
    <property type="entry name" value="CheY-like"/>
    <property type="match status" value="1"/>
</dbReference>
<dbReference type="InterPro" id="IPR000160">
    <property type="entry name" value="GGDEF_dom"/>
</dbReference>
<evidence type="ECO:0000313" key="8">
    <source>
        <dbReference type="Proteomes" id="UP000071065"/>
    </source>
</evidence>
<dbReference type="SMART" id="SM00091">
    <property type="entry name" value="PAS"/>
    <property type="match status" value="1"/>
</dbReference>
<dbReference type="Gene3D" id="3.40.50.2300">
    <property type="match status" value="1"/>
</dbReference>
<gene>
    <name evidence="7" type="ORF">EZMO1_0907</name>
</gene>
<dbReference type="InterPro" id="IPR043128">
    <property type="entry name" value="Rev_trsase/Diguanyl_cyclase"/>
</dbReference>
<dbReference type="STRING" id="570277.EZMO1_0907"/>
<dbReference type="PROSITE" id="PS50112">
    <property type="entry name" value="PAS"/>
    <property type="match status" value="1"/>
</dbReference>
<dbReference type="FunFam" id="3.30.70.270:FF:000001">
    <property type="entry name" value="Diguanylate cyclase domain protein"/>
    <property type="match status" value="1"/>
</dbReference>
<feature type="domain" description="Response regulatory" evidence="3">
    <location>
        <begin position="8"/>
        <end position="125"/>
    </location>
</feature>
<reference evidence="7 8" key="1">
    <citation type="journal article" date="2016" name="Front. Microbiol.">
        <title>Genomic Insight into the Host-Endosymbiont Relationship of Endozoicomonas montiporae CL-33(T) with its Coral Host.</title>
        <authorList>
            <person name="Ding J.-Y."/>
            <person name="Shiu J.-H."/>
            <person name="Chen W.-M."/>
            <person name="Chiang Y.-R."/>
            <person name="Tang S.-L."/>
        </authorList>
    </citation>
    <scope>NUCLEOTIDE SEQUENCE [LARGE SCALE GENOMIC DNA]</scope>
    <source>
        <strain evidence="7 8">CL-33</strain>
    </source>
</reference>
<evidence type="ECO:0000313" key="7">
    <source>
        <dbReference type="EMBL" id="AMO55122.1"/>
    </source>
</evidence>
<feature type="domain" description="PAS" evidence="4">
    <location>
        <begin position="144"/>
        <end position="215"/>
    </location>
</feature>
<dbReference type="NCBIfam" id="TIGR00229">
    <property type="entry name" value="sensory_box"/>
    <property type="match status" value="1"/>
</dbReference>
<dbReference type="Pfam" id="PF13426">
    <property type="entry name" value="PAS_9"/>
    <property type="match status" value="1"/>
</dbReference>
<evidence type="ECO:0000259" key="6">
    <source>
        <dbReference type="PROSITE" id="PS50887"/>
    </source>
</evidence>
<dbReference type="InterPro" id="IPR000700">
    <property type="entry name" value="PAS-assoc_C"/>
</dbReference>
<dbReference type="Gene3D" id="3.30.70.270">
    <property type="match status" value="1"/>
</dbReference>
<name>A0A142B8P6_9GAMM</name>
<feature type="modified residue" description="4-aspartylphosphate" evidence="2">
    <location>
        <position position="57"/>
    </location>
</feature>
<feature type="domain" description="GGDEF" evidence="6">
    <location>
        <begin position="307"/>
        <end position="440"/>
    </location>
</feature>
<dbReference type="InterPro" id="IPR035965">
    <property type="entry name" value="PAS-like_dom_sf"/>
</dbReference>
<dbReference type="EMBL" id="CP013251">
    <property type="protein sequence ID" value="AMO55122.1"/>
    <property type="molecule type" value="Genomic_DNA"/>
</dbReference>
<dbReference type="InterPro" id="IPR029787">
    <property type="entry name" value="Nucleotide_cyclase"/>
</dbReference>
<dbReference type="Gene3D" id="3.30.450.20">
    <property type="entry name" value="PAS domain"/>
    <property type="match status" value="1"/>
</dbReference>
<dbReference type="SUPFAM" id="SSF55073">
    <property type="entry name" value="Nucleotide cyclase"/>
    <property type="match status" value="1"/>
</dbReference>
<dbReference type="Proteomes" id="UP000071065">
    <property type="component" value="Chromosome"/>
</dbReference>
<feature type="domain" description="PAC" evidence="5">
    <location>
        <begin position="223"/>
        <end position="275"/>
    </location>
</feature>
<evidence type="ECO:0000256" key="1">
    <source>
        <dbReference type="ARBA" id="ARBA00001946"/>
    </source>
</evidence>
<dbReference type="SMART" id="SM00267">
    <property type="entry name" value="GGDEF"/>
    <property type="match status" value="1"/>
</dbReference>
<dbReference type="KEGG" id="emp:EZMO1_0907"/>
<dbReference type="PROSITE" id="PS50113">
    <property type="entry name" value="PAC"/>
    <property type="match status" value="1"/>
</dbReference>
<dbReference type="NCBIfam" id="TIGR00254">
    <property type="entry name" value="GGDEF"/>
    <property type="match status" value="1"/>
</dbReference>
<dbReference type="CDD" id="cd01949">
    <property type="entry name" value="GGDEF"/>
    <property type="match status" value="1"/>
</dbReference>
<dbReference type="PANTHER" id="PTHR44757">
    <property type="entry name" value="DIGUANYLATE CYCLASE DGCP"/>
    <property type="match status" value="1"/>
</dbReference>
<dbReference type="InterPro" id="IPR011006">
    <property type="entry name" value="CheY-like_superfamily"/>
</dbReference>
<proteinExistence type="predicted"/>
<accession>A0A142B8P6</accession>
<dbReference type="OrthoDB" id="5296913at2"/>
<dbReference type="PROSITE" id="PS50110">
    <property type="entry name" value="RESPONSE_REGULATORY"/>
    <property type="match status" value="1"/>
</dbReference>
<dbReference type="GO" id="GO:0000160">
    <property type="term" value="P:phosphorelay signal transduction system"/>
    <property type="evidence" value="ECO:0007669"/>
    <property type="project" value="InterPro"/>
</dbReference>
<protein>
    <submittedName>
        <fullName evidence="7">Response regulator/sensory box</fullName>
    </submittedName>
</protein>
<evidence type="ECO:0000259" key="4">
    <source>
        <dbReference type="PROSITE" id="PS50112"/>
    </source>
</evidence>
<dbReference type="SUPFAM" id="SSF55785">
    <property type="entry name" value="PYP-like sensor domain (PAS domain)"/>
    <property type="match status" value="1"/>
</dbReference>
<keyword evidence="2" id="KW-0597">Phosphoprotein</keyword>
<dbReference type="Pfam" id="PF00072">
    <property type="entry name" value="Response_reg"/>
    <property type="match status" value="1"/>
</dbReference>
<sequence length="444" mass="48924">MSNSSKVKILVVDDRKENLLAMDKLLKPLGAEVRKVDSGEAALSEVLHHQFAVILLDVQMPGMDGFECATLLHSNKQTANIPIIFVTAINKDQAYVNKGYKAGAVDYLPKPIVPEILLGKVKVFLQLEKQRLELEDVTKQLRWISRKNKLLLDCASEGIVGLDNDGHISFSNPAACALLSGTEESLLGKHISQFMYEPENSDPMSTWDHSEMKEECLQNGGTFQVAADLWRLTEGSFPAELNAAALVNGKNKVKGAVLVFNDITERKKLEDQLTKMAKYDNLTGLANRALFKEFLQMSLARSERRNKNTGVMYLDLDHFKEINDTLGHDAGDALLVSVANRLQECVRDGDMVARLGGDEFAIVLDDVADPEDAKTIAEKILEQFALPHDLSGEMRKVGTSIGIATSSHSGDDPDGLIKAADDAMYVAKKAGRNDYRIAHELKDS</sequence>
<comment type="cofactor">
    <cofactor evidence="1">
        <name>Mg(2+)</name>
        <dbReference type="ChEBI" id="CHEBI:18420"/>
    </cofactor>
</comment>
<dbReference type="GO" id="GO:0003824">
    <property type="term" value="F:catalytic activity"/>
    <property type="evidence" value="ECO:0007669"/>
    <property type="project" value="UniProtKB-ARBA"/>
</dbReference>
<dbReference type="AlphaFoldDB" id="A0A142B8P6"/>
<dbReference type="PATRIC" id="fig|570277.3.peg.989"/>
<dbReference type="InterPro" id="IPR001789">
    <property type="entry name" value="Sig_transdc_resp-reg_receiver"/>
</dbReference>
<dbReference type="RefSeq" id="WP_051789856.1">
    <property type="nucleotide sequence ID" value="NZ_CP013251.1"/>
</dbReference>
<dbReference type="PROSITE" id="PS50887">
    <property type="entry name" value="GGDEF"/>
    <property type="match status" value="1"/>
</dbReference>
<dbReference type="CDD" id="cd00130">
    <property type="entry name" value="PAS"/>
    <property type="match status" value="1"/>
</dbReference>
<dbReference type="SMART" id="SM00448">
    <property type="entry name" value="REC"/>
    <property type="match status" value="1"/>
</dbReference>
<dbReference type="InterPro" id="IPR000014">
    <property type="entry name" value="PAS"/>
</dbReference>
<evidence type="ECO:0000259" key="3">
    <source>
        <dbReference type="PROSITE" id="PS50110"/>
    </source>
</evidence>
<dbReference type="PANTHER" id="PTHR44757:SF2">
    <property type="entry name" value="BIOFILM ARCHITECTURE MAINTENANCE PROTEIN MBAA"/>
    <property type="match status" value="1"/>
</dbReference>
<organism evidence="7 8">
    <name type="scientific">Endozoicomonas montiporae CL-33</name>
    <dbReference type="NCBI Taxonomy" id="570277"/>
    <lineage>
        <taxon>Bacteria</taxon>
        <taxon>Pseudomonadati</taxon>
        <taxon>Pseudomonadota</taxon>
        <taxon>Gammaproteobacteria</taxon>
        <taxon>Oceanospirillales</taxon>
        <taxon>Endozoicomonadaceae</taxon>
        <taxon>Endozoicomonas</taxon>
    </lineage>
</organism>
<evidence type="ECO:0000256" key="2">
    <source>
        <dbReference type="PROSITE-ProRule" id="PRU00169"/>
    </source>
</evidence>
<dbReference type="Pfam" id="PF00990">
    <property type="entry name" value="GGDEF"/>
    <property type="match status" value="1"/>
</dbReference>
<evidence type="ECO:0000259" key="5">
    <source>
        <dbReference type="PROSITE" id="PS50113"/>
    </source>
</evidence>